<dbReference type="Gene3D" id="1.10.10.1450">
    <property type="match status" value="1"/>
</dbReference>
<sequence length="101" mass="11848">MDQKQFCVLILHCFLLRKSTVQAKQWLEKFYEDSASSETTIKRWFADFKRGRRDSDDAECCRCPNEVVTPENTKKIDKIVFNDGKLKLPEKLVLHCMSTCL</sequence>
<evidence type="ECO:0000313" key="3">
    <source>
        <dbReference type="EMBL" id="KAF7281841.1"/>
    </source>
</evidence>
<dbReference type="Proteomes" id="UP000625711">
    <property type="component" value="Unassembled WGS sequence"/>
</dbReference>
<dbReference type="PANTHER" id="PTHR46060">
    <property type="entry name" value="MARINER MOS1 TRANSPOSASE-LIKE PROTEIN"/>
    <property type="match status" value="1"/>
</dbReference>
<evidence type="ECO:0000259" key="2">
    <source>
        <dbReference type="Pfam" id="PF17906"/>
    </source>
</evidence>
<feature type="chain" id="PRO_5032627940" description="Mos1 transposase HTH domain-containing protein" evidence="1">
    <location>
        <begin position="24"/>
        <end position="101"/>
    </location>
</feature>
<feature type="domain" description="Mos1 transposase HTH" evidence="2">
    <location>
        <begin position="4"/>
        <end position="51"/>
    </location>
</feature>
<dbReference type="InterPro" id="IPR041426">
    <property type="entry name" value="Mos1_HTH"/>
</dbReference>
<organism evidence="3 4">
    <name type="scientific">Rhynchophorus ferrugineus</name>
    <name type="common">Red palm weevil</name>
    <name type="synonym">Curculio ferrugineus</name>
    <dbReference type="NCBI Taxonomy" id="354439"/>
    <lineage>
        <taxon>Eukaryota</taxon>
        <taxon>Metazoa</taxon>
        <taxon>Ecdysozoa</taxon>
        <taxon>Arthropoda</taxon>
        <taxon>Hexapoda</taxon>
        <taxon>Insecta</taxon>
        <taxon>Pterygota</taxon>
        <taxon>Neoptera</taxon>
        <taxon>Endopterygota</taxon>
        <taxon>Coleoptera</taxon>
        <taxon>Polyphaga</taxon>
        <taxon>Cucujiformia</taxon>
        <taxon>Curculionidae</taxon>
        <taxon>Dryophthorinae</taxon>
        <taxon>Rhynchophorus</taxon>
    </lineage>
</organism>
<evidence type="ECO:0000256" key="1">
    <source>
        <dbReference type="SAM" id="SignalP"/>
    </source>
</evidence>
<dbReference type="PANTHER" id="PTHR46060:SF1">
    <property type="entry name" value="MARINER MOS1 TRANSPOSASE-LIKE PROTEIN"/>
    <property type="match status" value="1"/>
</dbReference>
<name>A0A834ILV1_RHYFE</name>
<protein>
    <recommendedName>
        <fullName evidence="2">Mos1 transposase HTH domain-containing protein</fullName>
    </recommendedName>
</protein>
<dbReference type="AlphaFoldDB" id="A0A834ILV1"/>
<dbReference type="OrthoDB" id="8189655at2759"/>
<accession>A0A834ILV1</accession>
<keyword evidence="1" id="KW-0732">Signal</keyword>
<comment type="caution">
    <text evidence="3">The sequence shown here is derived from an EMBL/GenBank/DDBJ whole genome shotgun (WGS) entry which is preliminary data.</text>
</comment>
<gene>
    <name evidence="3" type="ORF">GWI33_004214</name>
</gene>
<dbReference type="EMBL" id="JAACXV010000219">
    <property type="protein sequence ID" value="KAF7281841.1"/>
    <property type="molecule type" value="Genomic_DNA"/>
</dbReference>
<dbReference type="InterPro" id="IPR052709">
    <property type="entry name" value="Transposase-MT_Hybrid"/>
</dbReference>
<keyword evidence="4" id="KW-1185">Reference proteome</keyword>
<reference evidence="3" key="1">
    <citation type="submission" date="2020-08" db="EMBL/GenBank/DDBJ databases">
        <title>Genome sequencing and assembly of the red palm weevil Rhynchophorus ferrugineus.</title>
        <authorList>
            <person name="Dias G.B."/>
            <person name="Bergman C.M."/>
            <person name="Manee M."/>
        </authorList>
    </citation>
    <scope>NUCLEOTIDE SEQUENCE</scope>
    <source>
        <strain evidence="3">AA-2017</strain>
        <tissue evidence="3">Whole larva</tissue>
    </source>
</reference>
<evidence type="ECO:0000313" key="4">
    <source>
        <dbReference type="Proteomes" id="UP000625711"/>
    </source>
</evidence>
<dbReference type="Pfam" id="PF17906">
    <property type="entry name" value="HTH_48"/>
    <property type="match status" value="1"/>
</dbReference>
<proteinExistence type="predicted"/>
<feature type="signal peptide" evidence="1">
    <location>
        <begin position="1"/>
        <end position="23"/>
    </location>
</feature>